<keyword evidence="2" id="KW-0805">Transcription regulation</keyword>
<keyword evidence="3" id="KW-0238">DNA-binding</keyword>
<dbReference type="PANTHER" id="PTHR30146:SF148">
    <property type="entry name" value="HTH-TYPE TRANSCRIPTIONAL REPRESSOR PURR-RELATED"/>
    <property type="match status" value="1"/>
</dbReference>
<dbReference type="Pfam" id="PF00356">
    <property type="entry name" value="LacI"/>
    <property type="match status" value="1"/>
</dbReference>
<comment type="caution">
    <text evidence="6">The sequence shown here is derived from an EMBL/GenBank/DDBJ whole genome shotgun (WGS) entry which is preliminary data.</text>
</comment>
<evidence type="ECO:0000256" key="3">
    <source>
        <dbReference type="ARBA" id="ARBA00023125"/>
    </source>
</evidence>
<dbReference type="Pfam" id="PF13377">
    <property type="entry name" value="Peripla_BP_3"/>
    <property type="match status" value="1"/>
</dbReference>
<dbReference type="PATRIC" id="fig|1123501.6.peg.2492"/>
<dbReference type="InterPro" id="IPR028082">
    <property type="entry name" value="Peripla_BP_I"/>
</dbReference>
<evidence type="ECO:0000313" key="6">
    <source>
        <dbReference type="EMBL" id="KIQ69307.1"/>
    </source>
</evidence>
<dbReference type="InterPro" id="IPR010982">
    <property type="entry name" value="Lambda_DNA-bd_dom_sf"/>
</dbReference>
<feature type="domain" description="HTH lacI-type" evidence="5">
    <location>
        <begin position="13"/>
        <end position="67"/>
    </location>
</feature>
<dbReference type="EMBL" id="AONG01000010">
    <property type="protein sequence ID" value="KIQ69307.1"/>
    <property type="molecule type" value="Genomic_DNA"/>
</dbReference>
<dbReference type="eggNOG" id="COG1609">
    <property type="taxonomic scope" value="Bacteria"/>
</dbReference>
<dbReference type="GO" id="GO:0000976">
    <property type="term" value="F:transcription cis-regulatory region binding"/>
    <property type="evidence" value="ECO:0007669"/>
    <property type="project" value="TreeGrafter"/>
</dbReference>
<dbReference type="STRING" id="1123501.Wenmar_02380"/>
<gene>
    <name evidence="6" type="ORF">Wenmar_02380</name>
</gene>
<dbReference type="PROSITE" id="PS50932">
    <property type="entry name" value="HTH_LACI_2"/>
    <property type="match status" value="1"/>
</dbReference>
<evidence type="ECO:0000256" key="1">
    <source>
        <dbReference type="ARBA" id="ARBA00022491"/>
    </source>
</evidence>
<dbReference type="SUPFAM" id="SSF53822">
    <property type="entry name" value="Periplasmic binding protein-like I"/>
    <property type="match status" value="1"/>
</dbReference>
<evidence type="ECO:0000259" key="5">
    <source>
        <dbReference type="PROSITE" id="PS50932"/>
    </source>
</evidence>
<dbReference type="PANTHER" id="PTHR30146">
    <property type="entry name" value="LACI-RELATED TRANSCRIPTIONAL REPRESSOR"/>
    <property type="match status" value="1"/>
</dbReference>
<dbReference type="SUPFAM" id="SSF47413">
    <property type="entry name" value="lambda repressor-like DNA-binding domains"/>
    <property type="match status" value="1"/>
</dbReference>
<dbReference type="Gene3D" id="3.40.50.2300">
    <property type="match status" value="2"/>
</dbReference>
<evidence type="ECO:0000256" key="2">
    <source>
        <dbReference type="ARBA" id="ARBA00023015"/>
    </source>
</evidence>
<dbReference type="CDD" id="cd06267">
    <property type="entry name" value="PBP1_LacI_sugar_binding-like"/>
    <property type="match status" value="1"/>
</dbReference>
<dbReference type="AlphaFoldDB" id="A0A0D0QAG4"/>
<reference evidence="6 7" key="1">
    <citation type="submission" date="2013-01" db="EMBL/GenBank/DDBJ databases">
        <authorList>
            <person name="Fiebig A."/>
            <person name="Goeker M."/>
            <person name="Klenk H.-P.P."/>
        </authorList>
    </citation>
    <scope>NUCLEOTIDE SEQUENCE [LARGE SCALE GENOMIC DNA]</scope>
    <source>
        <strain evidence="6 7">DSM 24838</strain>
    </source>
</reference>
<sequence>MSKTATQGGSGRVTIRTVAEDAGVSVAAVSKVLRDAYGVSEALRTKVEASIGRLGYRPSVAARGMRGRTYTIGILLIEISNPFLSLVVDGVNAALGASRYKALIGLGHSATAIETTLIESMIDYRMDGLLLIAPRIEGEELERVAAQIPVVAVAHHQPDARAFDTVNSDDRAGAALAVRAMVERGHRDIAFLSYDEAPDHATAVGRQREAGYLDAMAQAGLSDRARIIRHGSGGFAPSDPSVFDQLLVAADRPRAMVIWSDLFAVPLLNAARMRGLDVPGDLAIAGYDNSPVGALPLIGLASVDQDPGRLGGIAVTLLLDRIEGRTTPEHRLVAPRFVPRGSI</sequence>
<evidence type="ECO:0000313" key="7">
    <source>
        <dbReference type="Proteomes" id="UP000035100"/>
    </source>
</evidence>
<keyword evidence="1" id="KW-0678">Repressor</keyword>
<name>A0A0D0QAG4_9RHOB</name>
<keyword evidence="4" id="KW-0804">Transcription</keyword>
<evidence type="ECO:0000256" key="4">
    <source>
        <dbReference type="ARBA" id="ARBA00023163"/>
    </source>
</evidence>
<dbReference type="CDD" id="cd01392">
    <property type="entry name" value="HTH_LacI"/>
    <property type="match status" value="1"/>
</dbReference>
<protein>
    <submittedName>
        <fullName evidence="6">Transcriptional regulator, LacI family</fullName>
    </submittedName>
</protein>
<proteinExistence type="predicted"/>
<organism evidence="6 7">
    <name type="scientific">Wenxinia marina DSM 24838</name>
    <dbReference type="NCBI Taxonomy" id="1123501"/>
    <lineage>
        <taxon>Bacteria</taxon>
        <taxon>Pseudomonadati</taxon>
        <taxon>Pseudomonadota</taxon>
        <taxon>Alphaproteobacteria</taxon>
        <taxon>Rhodobacterales</taxon>
        <taxon>Roseobacteraceae</taxon>
        <taxon>Wenxinia</taxon>
    </lineage>
</organism>
<keyword evidence="7" id="KW-1185">Reference proteome</keyword>
<dbReference type="GO" id="GO:0003700">
    <property type="term" value="F:DNA-binding transcription factor activity"/>
    <property type="evidence" value="ECO:0007669"/>
    <property type="project" value="TreeGrafter"/>
</dbReference>
<dbReference type="Proteomes" id="UP000035100">
    <property type="component" value="Unassembled WGS sequence"/>
</dbReference>
<dbReference type="OrthoDB" id="8433438at2"/>
<dbReference type="RefSeq" id="WP_018303244.1">
    <property type="nucleotide sequence ID" value="NZ_KB902292.1"/>
</dbReference>
<accession>A0A0D0QAG4</accession>
<dbReference type="InterPro" id="IPR000843">
    <property type="entry name" value="HTH_LacI"/>
</dbReference>
<dbReference type="SMART" id="SM00354">
    <property type="entry name" value="HTH_LACI"/>
    <property type="match status" value="1"/>
</dbReference>
<dbReference type="InterPro" id="IPR046335">
    <property type="entry name" value="LacI/GalR-like_sensor"/>
</dbReference>
<dbReference type="Gene3D" id="1.10.260.40">
    <property type="entry name" value="lambda repressor-like DNA-binding domains"/>
    <property type="match status" value="1"/>
</dbReference>